<gene>
    <name evidence="1" type="ORF">LIER_20791</name>
</gene>
<evidence type="ECO:0000313" key="2">
    <source>
        <dbReference type="Proteomes" id="UP001454036"/>
    </source>
</evidence>
<name>A0AAV3QRV8_LITER</name>
<keyword evidence="2" id="KW-1185">Reference proteome</keyword>
<dbReference type="Proteomes" id="UP001454036">
    <property type="component" value="Unassembled WGS sequence"/>
</dbReference>
<dbReference type="InterPro" id="IPR043502">
    <property type="entry name" value="DNA/RNA_pol_sf"/>
</dbReference>
<dbReference type="AlphaFoldDB" id="A0AAV3QRV8"/>
<accession>A0AAV3QRV8</accession>
<organism evidence="1 2">
    <name type="scientific">Lithospermum erythrorhizon</name>
    <name type="common">Purple gromwell</name>
    <name type="synonym">Lithospermum officinale var. erythrorhizon</name>
    <dbReference type="NCBI Taxonomy" id="34254"/>
    <lineage>
        <taxon>Eukaryota</taxon>
        <taxon>Viridiplantae</taxon>
        <taxon>Streptophyta</taxon>
        <taxon>Embryophyta</taxon>
        <taxon>Tracheophyta</taxon>
        <taxon>Spermatophyta</taxon>
        <taxon>Magnoliopsida</taxon>
        <taxon>eudicotyledons</taxon>
        <taxon>Gunneridae</taxon>
        <taxon>Pentapetalae</taxon>
        <taxon>asterids</taxon>
        <taxon>lamiids</taxon>
        <taxon>Boraginales</taxon>
        <taxon>Boraginaceae</taxon>
        <taxon>Boraginoideae</taxon>
        <taxon>Lithospermeae</taxon>
        <taxon>Lithospermum</taxon>
    </lineage>
</organism>
<dbReference type="SUPFAM" id="SSF56672">
    <property type="entry name" value="DNA/RNA polymerases"/>
    <property type="match status" value="1"/>
</dbReference>
<reference evidence="1 2" key="1">
    <citation type="submission" date="2024-01" db="EMBL/GenBank/DDBJ databases">
        <title>The complete chloroplast genome sequence of Lithospermum erythrorhizon: insights into the phylogenetic relationship among Boraginaceae species and the maternal lineages of purple gromwells.</title>
        <authorList>
            <person name="Okada T."/>
            <person name="Watanabe K."/>
        </authorList>
    </citation>
    <scope>NUCLEOTIDE SEQUENCE [LARGE SCALE GENOMIC DNA]</scope>
</reference>
<protein>
    <submittedName>
        <fullName evidence="1">Uncharacterized protein</fullName>
    </submittedName>
</protein>
<evidence type="ECO:0000313" key="1">
    <source>
        <dbReference type="EMBL" id="GAA0165363.1"/>
    </source>
</evidence>
<dbReference type="InterPro" id="IPR043128">
    <property type="entry name" value="Rev_trsase/Diguanyl_cyclase"/>
</dbReference>
<comment type="caution">
    <text evidence="1">The sequence shown here is derived from an EMBL/GenBank/DDBJ whole genome shotgun (WGS) entry which is preliminary data.</text>
</comment>
<proteinExistence type="predicted"/>
<dbReference type="Gene3D" id="3.30.70.270">
    <property type="match status" value="1"/>
</dbReference>
<dbReference type="EMBL" id="BAABME010005354">
    <property type="protein sequence ID" value="GAA0165363.1"/>
    <property type="molecule type" value="Genomic_DNA"/>
</dbReference>
<sequence length="71" mass="7885">MLGLDPNVAIHHLIDGVRPIKQAQRKFRPGDLNQACSKDDFPLPIPELMIDATIGHETLTIMDGFSGYNQI</sequence>